<keyword evidence="3" id="KW-1185">Reference proteome</keyword>
<protein>
    <submittedName>
        <fullName evidence="4">Uncharacterized protein</fullName>
    </submittedName>
</protein>
<feature type="chain" id="PRO_5042027010" evidence="2">
    <location>
        <begin position="18"/>
        <end position="231"/>
    </location>
</feature>
<dbReference type="Proteomes" id="UP000887575">
    <property type="component" value="Unassembled WGS sequence"/>
</dbReference>
<feature type="signal peptide" evidence="2">
    <location>
        <begin position="1"/>
        <end position="17"/>
    </location>
</feature>
<evidence type="ECO:0000313" key="3">
    <source>
        <dbReference type="Proteomes" id="UP000887575"/>
    </source>
</evidence>
<accession>A0AAF3EZL4</accession>
<keyword evidence="1" id="KW-1133">Transmembrane helix</keyword>
<keyword evidence="1" id="KW-0472">Membrane</keyword>
<dbReference type="WBParaSite" id="MBELARI_LOCUS19686">
    <property type="protein sequence ID" value="MBELARI_LOCUS19686"/>
    <property type="gene ID" value="MBELARI_LOCUS19686"/>
</dbReference>
<feature type="transmembrane region" description="Helical" evidence="1">
    <location>
        <begin position="195"/>
        <end position="212"/>
    </location>
</feature>
<keyword evidence="1" id="KW-0812">Transmembrane</keyword>
<evidence type="ECO:0000313" key="4">
    <source>
        <dbReference type="WBParaSite" id="MBELARI_LOCUS19686"/>
    </source>
</evidence>
<reference evidence="4" key="1">
    <citation type="submission" date="2024-02" db="UniProtKB">
        <authorList>
            <consortium name="WormBaseParasite"/>
        </authorList>
    </citation>
    <scope>IDENTIFICATION</scope>
</reference>
<sequence>MRLTVLLLLVQIDIISSYRYQRNRNVLDDGIICTKSLSCGERQRVYFEQMRQSVPQIEALKRLEMIRLKDRDVLQLLQLREELCENDLALGFIFKNWTGDDRAYCVWSGGGWRSTCVLGPENLSSTFPSSIAHSIDDDASIDVVLPFAWTRLIRDAKNRLGCSGYNKRLEKEYRPKQMEIFVCSKRCISLGIDPFIAPFMWLLTLLTFMLMLSNPQWAGRALEQHEEIVHI</sequence>
<organism evidence="3 4">
    <name type="scientific">Mesorhabditis belari</name>
    <dbReference type="NCBI Taxonomy" id="2138241"/>
    <lineage>
        <taxon>Eukaryota</taxon>
        <taxon>Metazoa</taxon>
        <taxon>Ecdysozoa</taxon>
        <taxon>Nematoda</taxon>
        <taxon>Chromadorea</taxon>
        <taxon>Rhabditida</taxon>
        <taxon>Rhabditina</taxon>
        <taxon>Rhabditomorpha</taxon>
        <taxon>Rhabditoidea</taxon>
        <taxon>Rhabditidae</taxon>
        <taxon>Mesorhabditinae</taxon>
        <taxon>Mesorhabditis</taxon>
    </lineage>
</organism>
<keyword evidence="2" id="KW-0732">Signal</keyword>
<dbReference type="AlphaFoldDB" id="A0AAF3EZL4"/>
<evidence type="ECO:0000256" key="1">
    <source>
        <dbReference type="SAM" id="Phobius"/>
    </source>
</evidence>
<evidence type="ECO:0000256" key="2">
    <source>
        <dbReference type="SAM" id="SignalP"/>
    </source>
</evidence>
<proteinExistence type="predicted"/>
<name>A0AAF3EZL4_9BILA</name>